<gene>
    <name evidence="1" type="ORF">LCGC14_1811680</name>
</gene>
<evidence type="ECO:0000313" key="1">
    <source>
        <dbReference type="EMBL" id="KKL99712.1"/>
    </source>
</evidence>
<evidence type="ECO:0008006" key="2">
    <source>
        <dbReference type="Google" id="ProtNLM"/>
    </source>
</evidence>
<protein>
    <recommendedName>
        <fullName evidence="2">Helix-turn-helix domain-containing protein</fullName>
    </recommendedName>
</protein>
<organism evidence="1">
    <name type="scientific">marine sediment metagenome</name>
    <dbReference type="NCBI Taxonomy" id="412755"/>
    <lineage>
        <taxon>unclassified sequences</taxon>
        <taxon>metagenomes</taxon>
        <taxon>ecological metagenomes</taxon>
    </lineage>
</organism>
<reference evidence="1" key="1">
    <citation type="journal article" date="2015" name="Nature">
        <title>Complex archaea that bridge the gap between prokaryotes and eukaryotes.</title>
        <authorList>
            <person name="Spang A."/>
            <person name="Saw J.H."/>
            <person name="Jorgensen S.L."/>
            <person name="Zaremba-Niedzwiedzka K."/>
            <person name="Martijn J."/>
            <person name="Lind A.E."/>
            <person name="van Eijk R."/>
            <person name="Schleper C."/>
            <person name="Guy L."/>
            <person name="Ettema T.J."/>
        </authorList>
    </citation>
    <scope>NUCLEOTIDE SEQUENCE</scope>
</reference>
<sequence>MSANLSQNPTETSRIYWQERAFVPLLTAADILGLSRASVYALEAEDRLTFARLAGRTLVCVESLKALINAAEPWVASDRGKEARAARVAACASDEA</sequence>
<proteinExistence type="predicted"/>
<dbReference type="EMBL" id="LAZR01017609">
    <property type="protein sequence ID" value="KKL99712.1"/>
    <property type="molecule type" value="Genomic_DNA"/>
</dbReference>
<accession>A0A0F9JL83</accession>
<name>A0A0F9JL83_9ZZZZ</name>
<comment type="caution">
    <text evidence="1">The sequence shown here is derived from an EMBL/GenBank/DDBJ whole genome shotgun (WGS) entry which is preliminary data.</text>
</comment>
<dbReference type="AlphaFoldDB" id="A0A0F9JL83"/>